<name>A0A6L2M1T7_TANCI</name>
<dbReference type="AlphaFoldDB" id="A0A6L2M1T7"/>
<dbReference type="EMBL" id="BKCJ010005580">
    <property type="protein sequence ID" value="GEU67520.1"/>
    <property type="molecule type" value="Genomic_DNA"/>
</dbReference>
<comment type="caution">
    <text evidence="3">The sequence shown here is derived from an EMBL/GenBank/DDBJ whole genome shotgun (WGS) entry which is preliminary data.</text>
</comment>
<feature type="coiled-coil region" evidence="1">
    <location>
        <begin position="330"/>
        <end position="364"/>
    </location>
</feature>
<evidence type="ECO:0000256" key="2">
    <source>
        <dbReference type="SAM" id="MobiDB-lite"/>
    </source>
</evidence>
<proteinExistence type="predicted"/>
<reference evidence="3" key="1">
    <citation type="journal article" date="2019" name="Sci. Rep.">
        <title>Draft genome of Tanacetum cinerariifolium, the natural source of mosquito coil.</title>
        <authorList>
            <person name="Yamashiro T."/>
            <person name="Shiraishi A."/>
            <person name="Satake H."/>
            <person name="Nakayama K."/>
        </authorList>
    </citation>
    <scope>NUCLEOTIDE SEQUENCE</scope>
</reference>
<feature type="region of interest" description="Disordered" evidence="2">
    <location>
        <begin position="130"/>
        <end position="149"/>
    </location>
</feature>
<accession>A0A6L2M1T7</accession>
<evidence type="ECO:0008006" key="4">
    <source>
        <dbReference type="Google" id="ProtNLM"/>
    </source>
</evidence>
<sequence>MSKNDMKNHICTLSKNDLKDLVKTYHIPLDVHPRLPDHGFTMDHLPGGAIGIYTKVFLVFWYDLPTAGYDQNDVERLYRVLSHTTAPAAKGAMIMLPTLDEIVASLPDPRLAKKSKGTSQVRVCSALDTTPELSRPSNKRKLRKRASEAGFSAPKLGQAKDVDQADLTDFCAKIKNSLERDEGNSTRATSPLPASWDLLDSLVRSALACDVEYDQIPEDDFGTANRGEEIDLTLFPLTRGPYQTNSNVCGKALDWTITPTELKITESLLLLDLSYCFNVLSALLVSHGAELNSGYKGLVTVRNHLWEKFDQKACYVKLFRLEVTTLDGKLDRMQKDCDALGQENRELCSQKDAASDKVKELQTEHTDARVANIGLLEELSQTDAKLSNQALVVRDLQNQLALEKAKSQGYKDVVDGLREEVARFVGSGVESLVRKLLSSDEFHVALAHIADFDKALVDFPTTPFPFLGKIVVASASTLFEVTQILPDEHIRLVTSALVAPSIANEDADQVPLEHASDDLAASI</sequence>
<evidence type="ECO:0000256" key="1">
    <source>
        <dbReference type="SAM" id="Coils"/>
    </source>
</evidence>
<keyword evidence="1" id="KW-0175">Coiled coil</keyword>
<protein>
    <recommendedName>
        <fullName evidence="4">Transposase (Putative), gypsy type</fullName>
    </recommendedName>
</protein>
<evidence type="ECO:0000313" key="3">
    <source>
        <dbReference type="EMBL" id="GEU67520.1"/>
    </source>
</evidence>
<gene>
    <name evidence="3" type="ORF">Tci_039498</name>
</gene>
<organism evidence="3">
    <name type="scientific">Tanacetum cinerariifolium</name>
    <name type="common">Dalmatian daisy</name>
    <name type="synonym">Chrysanthemum cinerariifolium</name>
    <dbReference type="NCBI Taxonomy" id="118510"/>
    <lineage>
        <taxon>Eukaryota</taxon>
        <taxon>Viridiplantae</taxon>
        <taxon>Streptophyta</taxon>
        <taxon>Embryophyta</taxon>
        <taxon>Tracheophyta</taxon>
        <taxon>Spermatophyta</taxon>
        <taxon>Magnoliopsida</taxon>
        <taxon>eudicotyledons</taxon>
        <taxon>Gunneridae</taxon>
        <taxon>Pentapetalae</taxon>
        <taxon>asterids</taxon>
        <taxon>campanulids</taxon>
        <taxon>Asterales</taxon>
        <taxon>Asteraceae</taxon>
        <taxon>Asteroideae</taxon>
        <taxon>Anthemideae</taxon>
        <taxon>Anthemidinae</taxon>
        <taxon>Tanacetum</taxon>
    </lineage>
</organism>